<reference evidence="2 3" key="1">
    <citation type="submission" date="2021-06" db="EMBL/GenBank/DDBJ databases">
        <title>Caerostris darwini draft genome.</title>
        <authorList>
            <person name="Kono N."/>
            <person name="Arakawa K."/>
        </authorList>
    </citation>
    <scope>NUCLEOTIDE SEQUENCE [LARGE SCALE GENOMIC DNA]</scope>
</reference>
<evidence type="ECO:0000313" key="3">
    <source>
        <dbReference type="Proteomes" id="UP001054837"/>
    </source>
</evidence>
<organism evidence="2 3">
    <name type="scientific">Caerostris darwini</name>
    <dbReference type="NCBI Taxonomy" id="1538125"/>
    <lineage>
        <taxon>Eukaryota</taxon>
        <taxon>Metazoa</taxon>
        <taxon>Ecdysozoa</taxon>
        <taxon>Arthropoda</taxon>
        <taxon>Chelicerata</taxon>
        <taxon>Arachnida</taxon>
        <taxon>Araneae</taxon>
        <taxon>Araneomorphae</taxon>
        <taxon>Entelegynae</taxon>
        <taxon>Araneoidea</taxon>
        <taxon>Araneidae</taxon>
        <taxon>Caerostris</taxon>
    </lineage>
</organism>
<feature type="region of interest" description="Disordered" evidence="1">
    <location>
        <begin position="66"/>
        <end position="107"/>
    </location>
</feature>
<evidence type="ECO:0000313" key="2">
    <source>
        <dbReference type="EMBL" id="GIX72801.1"/>
    </source>
</evidence>
<dbReference type="GO" id="GO:0016301">
    <property type="term" value="F:kinase activity"/>
    <property type="evidence" value="ECO:0007669"/>
    <property type="project" value="UniProtKB-KW"/>
</dbReference>
<comment type="caution">
    <text evidence="2">The sequence shown here is derived from an EMBL/GenBank/DDBJ whole genome shotgun (WGS) entry which is preliminary data.</text>
</comment>
<sequence>MADNFLRIALQKKTEELHQRDSVIDKLRSELEARNKLIASLKVELEKFGTAMKPLLDQMSRHMHVWSSGDEEDSSSLSSSSSESERDDRGKCNGDKRTPSVDNTRCKRLAISAEPPCVEKIRNLSLRKVPKTDQ</sequence>
<gene>
    <name evidence="2" type="primary">for_1</name>
    <name evidence="2" type="ORF">CDAR_72191</name>
</gene>
<dbReference type="Gene3D" id="1.20.5.170">
    <property type="match status" value="1"/>
</dbReference>
<dbReference type="AlphaFoldDB" id="A0AAV4MLB3"/>
<evidence type="ECO:0000256" key="1">
    <source>
        <dbReference type="SAM" id="MobiDB-lite"/>
    </source>
</evidence>
<accession>A0AAV4MLB3</accession>
<proteinExistence type="predicted"/>
<feature type="compositionally biased region" description="Basic and acidic residues" evidence="1">
    <location>
        <begin position="83"/>
        <end position="99"/>
    </location>
</feature>
<protein>
    <submittedName>
        <fullName evidence="2">cGMP-dependent protein kinase</fullName>
    </submittedName>
</protein>
<keyword evidence="2" id="KW-0808">Transferase</keyword>
<name>A0AAV4MLB3_9ARAC</name>
<dbReference type="EMBL" id="BPLQ01000562">
    <property type="protein sequence ID" value="GIX72801.1"/>
    <property type="molecule type" value="Genomic_DNA"/>
</dbReference>
<dbReference type="Proteomes" id="UP001054837">
    <property type="component" value="Unassembled WGS sequence"/>
</dbReference>
<keyword evidence="3" id="KW-1185">Reference proteome</keyword>
<keyword evidence="2" id="KW-0418">Kinase</keyword>